<accession>A0AA85FDZ2</accession>
<sequence length="823" mass="94133">MKSNKRSISDMVDTRDYLVKNGIPQLFECLLTGLMYHRPNNHLDYLQQCIEKIRANGMDSVRWDLFLQSKPIEKLSLHTKTILEVDEDSSQHDAIPKIDSPRLCVKEDTVVICIISGPGIDRSIISEELIMHYPKFIYVNLPDLLKTRAINEQTQQQSRWHDAIQKLNNGELLPNDIVLETLLLKLNQHSDADGFIIDGYPKTEIQYLDLKEHVGMDRLKCVILLDISEEYSRQRLSERISHTDKVCNNNKSDSIDRCLSIFKNQTLQVCKLIDDDEKLRVIDGELNCNEILKDILEVCDHMISNNLVDSEVHHTSNASPDNLLIPINHGTRGRESRPSISSIPRIVPVFSDNGRMSGIYNCPIILLLGGPGSGRTEQALSLCEKFSGLAYFNVTDFLRKNVLDFINENDTKDWDVIARRVHSSDPPSNKDRLIPEYWDVQSEVIRLESSNLAGNSRAVIIEGFPCHEGQLNTFNQCIGGVDLVILLDCEETTLIDRLHQRYERLKRTEDEDAVVLQRISFFKHCTLPVIRYYDERGKLVTIPGDQEQSLIFKHLVAVIEFFLRMKEESKNETSDNEIVKTEEIIPVITKLLKNENRKLLTGVTIDDDQSLETSFEDSVTKDNDSSPSSQLIITPEGNQNSLDQIESKLDNLEGSPEKTVNDDLDKYKFIFVIGSCDEIRRLYCKHILKQCNYNYISMKSITDPVNLDGDNTFSLEKLIQIITEEMSRTRKAGYIIDGIPNSLAQAKEIEAYNDSLKFSNCKLIILLEDKFSDHDHLGDNSQCHKNEVEESLIEFLESTKKLCRISCSKSEDEIAYQLHNLFS</sequence>
<keyword evidence="3" id="KW-0418">Kinase</keyword>
<evidence type="ECO:0000313" key="6">
    <source>
        <dbReference type="WBParaSite" id="SRDH1_47390.1"/>
    </source>
</evidence>
<evidence type="ECO:0000256" key="2">
    <source>
        <dbReference type="ARBA" id="ARBA00022741"/>
    </source>
</evidence>
<dbReference type="Pfam" id="PF00406">
    <property type="entry name" value="ADK"/>
    <property type="match status" value="2"/>
</dbReference>
<dbReference type="PRINTS" id="PR00094">
    <property type="entry name" value="ADENYLTKNASE"/>
</dbReference>
<evidence type="ECO:0000256" key="1">
    <source>
        <dbReference type="ARBA" id="ARBA00022679"/>
    </source>
</evidence>
<evidence type="ECO:0000256" key="3">
    <source>
        <dbReference type="ARBA" id="ARBA00022777"/>
    </source>
</evidence>
<dbReference type="InterPro" id="IPR000850">
    <property type="entry name" value="Adenylat/UMP-CMP_kin"/>
</dbReference>
<dbReference type="Gene3D" id="3.40.50.300">
    <property type="entry name" value="P-loop containing nucleotide triphosphate hydrolases"/>
    <property type="match status" value="3"/>
</dbReference>
<dbReference type="Proteomes" id="UP000050792">
    <property type="component" value="Unassembled WGS sequence"/>
</dbReference>
<proteinExistence type="predicted"/>
<dbReference type="CDD" id="cd22978">
    <property type="entry name" value="DD_AK5"/>
    <property type="match status" value="1"/>
</dbReference>
<keyword evidence="2" id="KW-0547">Nucleotide-binding</keyword>
<keyword evidence="5" id="KW-1185">Reference proteome</keyword>
<dbReference type="GO" id="GO:0019205">
    <property type="term" value="F:nucleobase-containing compound kinase activity"/>
    <property type="evidence" value="ECO:0007669"/>
    <property type="project" value="InterPro"/>
</dbReference>
<feature type="compositionally biased region" description="Polar residues" evidence="4">
    <location>
        <begin position="625"/>
        <end position="637"/>
    </location>
</feature>
<name>A0AA85FDZ2_9TREM</name>
<dbReference type="GO" id="GO:0006139">
    <property type="term" value="P:nucleobase-containing compound metabolic process"/>
    <property type="evidence" value="ECO:0007669"/>
    <property type="project" value="InterPro"/>
</dbReference>
<evidence type="ECO:0008006" key="7">
    <source>
        <dbReference type="Google" id="ProtNLM"/>
    </source>
</evidence>
<protein>
    <recommendedName>
        <fullName evidence="7">Adenylate kinase isoenzyme 5</fullName>
    </recommendedName>
</protein>
<evidence type="ECO:0000313" key="5">
    <source>
        <dbReference type="Proteomes" id="UP000050792"/>
    </source>
</evidence>
<feature type="region of interest" description="Disordered" evidence="4">
    <location>
        <begin position="614"/>
        <end position="637"/>
    </location>
</feature>
<keyword evidence="1" id="KW-0808">Transferase</keyword>
<evidence type="ECO:0000256" key="4">
    <source>
        <dbReference type="SAM" id="MobiDB-lite"/>
    </source>
</evidence>
<dbReference type="WBParaSite" id="SRDH1_47390.1">
    <property type="protein sequence ID" value="SRDH1_47390.1"/>
    <property type="gene ID" value="SRDH1_47390"/>
</dbReference>
<dbReference type="SUPFAM" id="SSF47391">
    <property type="entry name" value="Dimerization-anchoring domain of cAMP-dependent PK regulatory subunit"/>
    <property type="match status" value="1"/>
</dbReference>
<reference evidence="6" key="2">
    <citation type="submission" date="2023-11" db="UniProtKB">
        <authorList>
            <consortium name="WormBaseParasite"/>
        </authorList>
    </citation>
    <scope>IDENTIFICATION</scope>
</reference>
<dbReference type="SUPFAM" id="SSF52540">
    <property type="entry name" value="P-loop containing nucleoside triphosphate hydrolases"/>
    <property type="match status" value="2"/>
</dbReference>
<dbReference type="PANTHER" id="PTHR23359">
    <property type="entry name" value="NUCLEOTIDE KINASE"/>
    <property type="match status" value="1"/>
</dbReference>
<organism evidence="5 6">
    <name type="scientific">Schistosoma rodhaini</name>
    <dbReference type="NCBI Taxonomy" id="6188"/>
    <lineage>
        <taxon>Eukaryota</taxon>
        <taxon>Metazoa</taxon>
        <taxon>Spiralia</taxon>
        <taxon>Lophotrochozoa</taxon>
        <taxon>Platyhelminthes</taxon>
        <taxon>Trematoda</taxon>
        <taxon>Digenea</taxon>
        <taxon>Strigeidida</taxon>
        <taxon>Schistosomatoidea</taxon>
        <taxon>Schistosomatidae</taxon>
        <taxon>Schistosoma</taxon>
    </lineage>
</organism>
<dbReference type="InterPro" id="IPR027417">
    <property type="entry name" value="P-loop_NTPase"/>
</dbReference>
<dbReference type="GO" id="GO:0005524">
    <property type="term" value="F:ATP binding"/>
    <property type="evidence" value="ECO:0007669"/>
    <property type="project" value="InterPro"/>
</dbReference>
<dbReference type="AlphaFoldDB" id="A0AA85FDZ2"/>
<reference evidence="5" key="1">
    <citation type="submission" date="2022-06" db="EMBL/GenBank/DDBJ databases">
        <authorList>
            <person name="Berger JAMES D."/>
            <person name="Berger JAMES D."/>
        </authorList>
    </citation>
    <scope>NUCLEOTIDE SEQUENCE [LARGE SCALE GENOMIC DNA]</scope>
</reference>